<organism evidence="1">
    <name type="scientific">Anguilla anguilla</name>
    <name type="common">European freshwater eel</name>
    <name type="synonym">Muraena anguilla</name>
    <dbReference type="NCBI Taxonomy" id="7936"/>
    <lineage>
        <taxon>Eukaryota</taxon>
        <taxon>Metazoa</taxon>
        <taxon>Chordata</taxon>
        <taxon>Craniata</taxon>
        <taxon>Vertebrata</taxon>
        <taxon>Euteleostomi</taxon>
        <taxon>Actinopterygii</taxon>
        <taxon>Neopterygii</taxon>
        <taxon>Teleostei</taxon>
        <taxon>Anguilliformes</taxon>
        <taxon>Anguillidae</taxon>
        <taxon>Anguilla</taxon>
    </lineage>
</organism>
<reference evidence="1" key="1">
    <citation type="submission" date="2014-11" db="EMBL/GenBank/DDBJ databases">
        <authorList>
            <person name="Amaro Gonzalez C."/>
        </authorList>
    </citation>
    <scope>NUCLEOTIDE SEQUENCE</scope>
</reference>
<evidence type="ECO:0000313" key="1">
    <source>
        <dbReference type="EMBL" id="JAI02138.1"/>
    </source>
</evidence>
<sequence>MHMLSVSPVIISAFIITYQYTFDKIQKFCSIKIGEPLNTEKGYNSSEKINTENFHYSDY</sequence>
<proteinExistence type="predicted"/>
<name>A0A0E9XHC5_ANGAN</name>
<reference evidence="1" key="2">
    <citation type="journal article" date="2015" name="Fish Shellfish Immunol.">
        <title>Early steps in the European eel (Anguilla anguilla)-Vibrio vulnificus interaction in the gills: Role of the RtxA13 toxin.</title>
        <authorList>
            <person name="Callol A."/>
            <person name="Pajuelo D."/>
            <person name="Ebbesson L."/>
            <person name="Teles M."/>
            <person name="MacKenzie S."/>
            <person name="Amaro C."/>
        </authorList>
    </citation>
    <scope>NUCLEOTIDE SEQUENCE</scope>
</reference>
<protein>
    <submittedName>
        <fullName evidence="1">Uncharacterized protein</fullName>
    </submittedName>
</protein>
<accession>A0A0E9XHC5</accession>
<dbReference type="EMBL" id="GBXM01006440">
    <property type="protein sequence ID" value="JAI02138.1"/>
    <property type="molecule type" value="Transcribed_RNA"/>
</dbReference>
<dbReference type="AlphaFoldDB" id="A0A0E9XHC5"/>